<dbReference type="InterPro" id="IPR034408">
    <property type="entry name" value="Sulphate/thiosulphate_BS"/>
</dbReference>
<evidence type="ECO:0000256" key="3">
    <source>
        <dbReference type="ARBA" id="ARBA00022448"/>
    </source>
</evidence>
<dbReference type="GO" id="GO:1902358">
    <property type="term" value="P:sulfate transmembrane transport"/>
    <property type="evidence" value="ECO:0007669"/>
    <property type="project" value="InterPro"/>
</dbReference>
<dbReference type="GO" id="GO:0042597">
    <property type="term" value="C:periplasmic space"/>
    <property type="evidence" value="ECO:0007669"/>
    <property type="project" value="UniProtKB-SubCell"/>
</dbReference>
<dbReference type="Pfam" id="PF13531">
    <property type="entry name" value="SBP_bac_11"/>
    <property type="match status" value="1"/>
</dbReference>
<dbReference type="KEGG" id="mmob:F6R98_15215"/>
<dbReference type="AlphaFoldDB" id="A0A5Q0BJ20"/>
<dbReference type="Gene3D" id="3.40.190.10">
    <property type="entry name" value="Periplasmic binding protein-like II"/>
    <property type="match status" value="2"/>
</dbReference>
<dbReference type="NCBIfam" id="TIGR00971">
    <property type="entry name" value="3a0106s03"/>
    <property type="match status" value="1"/>
</dbReference>
<dbReference type="PANTHER" id="PTHR30368">
    <property type="entry name" value="SULFATE-BINDING PROTEIN"/>
    <property type="match status" value="1"/>
</dbReference>
<keyword evidence="8" id="KW-1185">Reference proteome</keyword>
<feature type="signal peptide" evidence="6">
    <location>
        <begin position="1"/>
        <end position="26"/>
    </location>
</feature>
<dbReference type="RefSeq" id="WP_153249786.1">
    <property type="nucleotide sequence ID" value="NZ_CP044205.1"/>
</dbReference>
<evidence type="ECO:0000256" key="4">
    <source>
        <dbReference type="ARBA" id="ARBA00022729"/>
    </source>
</evidence>
<keyword evidence="5" id="KW-0574">Periplasm</keyword>
<dbReference type="NCBIfam" id="NF008106">
    <property type="entry name" value="PRK10852.1"/>
    <property type="match status" value="1"/>
</dbReference>
<protein>
    <submittedName>
        <fullName evidence="7">Sulfate ABC transporter substrate-binding protein</fullName>
    </submittedName>
</protein>
<keyword evidence="3" id="KW-0813">Transport</keyword>
<dbReference type="CDD" id="cd01005">
    <property type="entry name" value="PBP2_CysP"/>
    <property type="match status" value="1"/>
</dbReference>
<accession>A0A5Q0BJ20</accession>
<gene>
    <name evidence="7" type="ORF">F6R98_15215</name>
</gene>
<dbReference type="OrthoDB" id="9802127at2"/>
<dbReference type="GO" id="GO:1901681">
    <property type="term" value="F:sulfur compound binding"/>
    <property type="evidence" value="ECO:0007669"/>
    <property type="project" value="InterPro"/>
</dbReference>
<dbReference type="FunCoup" id="A0A5Q0BJ20">
    <property type="interactions" value="100"/>
</dbReference>
<evidence type="ECO:0000256" key="5">
    <source>
        <dbReference type="ARBA" id="ARBA00022764"/>
    </source>
</evidence>
<dbReference type="InParanoid" id="A0A5Q0BJ20"/>
<dbReference type="PROSITE" id="PS00757">
    <property type="entry name" value="PROK_SULFATE_BIND_2"/>
    <property type="match status" value="1"/>
</dbReference>
<dbReference type="Proteomes" id="UP000325755">
    <property type="component" value="Chromosome"/>
</dbReference>
<evidence type="ECO:0000256" key="1">
    <source>
        <dbReference type="ARBA" id="ARBA00004418"/>
    </source>
</evidence>
<evidence type="ECO:0000313" key="7">
    <source>
        <dbReference type="EMBL" id="QFY43810.1"/>
    </source>
</evidence>
<evidence type="ECO:0000313" key="8">
    <source>
        <dbReference type="Proteomes" id="UP000325755"/>
    </source>
</evidence>
<evidence type="ECO:0000256" key="6">
    <source>
        <dbReference type="SAM" id="SignalP"/>
    </source>
</evidence>
<dbReference type="SUPFAM" id="SSF53850">
    <property type="entry name" value="Periplasmic binding protein-like II"/>
    <property type="match status" value="1"/>
</dbReference>
<comment type="similarity">
    <text evidence="2">Belongs to the prokaryotic sulfate-binding protein family.</text>
</comment>
<dbReference type="PANTHER" id="PTHR30368:SF1">
    <property type="entry name" value="THIOSULFATE-BINDING PROTEIN"/>
    <property type="match status" value="1"/>
</dbReference>
<dbReference type="EMBL" id="CP044205">
    <property type="protein sequence ID" value="QFY43810.1"/>
    <property type="molecule type" value="Genomic_DNA"/>
</dbReference>
<sequence>MTKNRLKKFLTALALVATLGAGALQAAGLTLLNVSYDPTREFYQDYNKIFIKHWAETSKETLEINQSHGGSGKQARAIIDGLDADVATLGLAYDVDQLYQKGKLIPENWQSRLPNNSSPYTSTIVFLVRKGNPQHIKDWDDLVKPGVALVSANPKTSGGARWNYLAAWGYALKKYGDEASARDFVKRFYKNVAVLDTGARGATVSFVERGIGDVLINWENEAYLNLKEYGNDKYEVIVPSVSVLAEPPVTVVDTIVKRHGTEKVATEYLAYLYSKEAQELAAKHFYRPSDKDVLAKHASEFKPLNLFTVDQVFGGWTKAQNTHFADGGVFDQIFAQ</sequence>
<feature type="chain" id="PRO_5024934714" evidence="6">
    <location>
        <begin position="27"/>
        <end position="336"/>
    </location>
</feature>
<dbReference type="GO" id="GO:0140104">
    <property type="term" value="F:molecular carrier activity"/>
    <property type="evidence" value="ECO:0007669"/>
    <property type="project" value="InterPro"/>
</dbReference>
<organism evidence="7 8">
    <name type="scientific">Candidatus Methylospira mobilis</name>
    <dbReference type="NCBI Taxonomy" id="1808979"/>
    <lineage>
        <taxon>Bacteria</taxon>
        <taxon>Pseudomonadati</taxon>
        <taxon>Pseudomonadota</taxon>
        <taxon>Gammaproteobacteria</taxon>
        <taxon>Methylococcales</taxon>
        <taxon>Methylococcaceae</taxon>
        <taxon>Candidatus Methylospira</taxon>
    </lineage>
</organism>
<dbReference type="NCBIfam" id="NF008022">
    <property type="entry name" value="PRK10752.1"/>
    <property type="match status" value="1"/>
</dbReference>
<evidence type="ECO:0000256" key="2">
    <source>
        <dbReference type="ARBA" id="ARBA00006099"/>
    </source>
</evidence>
<comment type="subcellular location">
    <subcellularLocation>
        <location evidence="1">Periplasm</location>
    </subcellularLocation>
</comment>
<proteinExistence type="inferred from homology"/>
<dbReference type="InterPro" id="IPR005669">
    <property type="entry name" value="Thiosulph/SO4-bd"/>
</dbReference>
<reference evidence="7 8" key="1">
    <citation type="submission" date="2019-09" db="EMBL/GenBank/DDBJ databases">
        <title>Ecophysiology of the spiral-shaped methanotroph Methylospira mobilis as revealed by the complete genome sequence.</title>
        <authorList>
            <person name="Oshkin I.Y."/>
            <person name="Dedysh S.N."/>
            <person name="Miroshnikov K."/>
            <person name="Danilova O.V."/>
            <person name="Hakobyan A."/>
            <person name="Liesack W."/>
        </authorList>
    </citation>
    <scope>NUCLEOTIDE SEQUENCE [LARGE SCALE GENOMIC DNA]</scope>
    <source>
        <strain evidence="7 8">Shm1</strain>
    </source>
</reference>
<keyword evidence="4 6" id="KW-0732">Signal</keyword>
<name>A0A5Q0BJ20_9GAMM</name>